<reference evidence="3" key="1">
    <citation type="submission" date="2017-06" db="EMBL/GenBank/DDBJ databases">
        <authorList>
            <person name="Varghese N."/>
            <person name="Submissions S."/>
        </authorList>
    </citation>
    <scope>NUCLEOTIDE SEQUENCE [LARGE SCALE GENOMIC DNA]</scope>
    <source>
        <strain evidence="3">DSM 137</strain>
    </source>
</reference>
<keyword evidence="3" id="KW-1185">Reference proteome</keyword>
<evidence type="ECO:0000256" key="1">
    <source>
        <dbReference type="SAM" id="MobiDB-lite"/>
    </source>
</evidence>
<dbReference type="EMBL" id="FYDG01000001">
    <property type="protein sequence ID" value="SNB61299.1"/>
    <property type="molecule type" value="Genomic_DNA"/>
</dbReference>
<proteinExistence type="predicted"/>
<accession>A0A212QPK5</accession>
<sequence length="79" mass="8578">MGEVIPFRSAGRRRLTDSTPGAEAEILFFLGVRYCRQQDEGQPAAGQDSKDHDGEGAGGGKGDHPRRGSAPRTRRKKRA</sequence>
<gene>
    <name evidence="2" type="ORF">SAMN06265338_1011026</name>
</gene>
<evidence type="ECO:0000313" key="3">
    <source>
        <dbReference type="Proteomes" id="UP000198418"/>
    </source>
</evidence>
<evidence type="ECO:0000313" key="2">
    <source>
        <dbReference type="EMBL" id="SNB61299.1"/>
    </source>
</evidence>
<dbReference type="AlphaFoldDB" id="A0A212QPK5"/>
<protein>
    <submittedName>
        <fullName evidence="2">Uncharacterized protein</fullName>
    </submittedName>
</protein>
<name>A0A212QPK5_RHOAC</name>
<feature type="compositionally biased region" description="Basic and acidic residues" evidence="1">
    <location>
        <begin position="48"/>
        <end position="66"/>
    </location>
</feature>
<feature type="region of interest" description="Disordered" evidence="1">
    <location>
        <begin position="39"/>
        <end position="79"/>
    </location>
</feature>
<feature type="region of interest" description="Disordered" evidence="1">
    <location>
        <begin position="1"/>
        <end position="20"/>
    </location>
</feature>
<feature type="compositionally biased region" description="Basic residues" evidence="1">
    <location>
        <begin position="67"/>
        <end position="79"/>
    </location>
</feature>
<dbReference type="Proteomes" id="UP000198418">
    <property type="component" value="Unassembled WGS sequence"/>
</dbReference>
<organism evidence="2 3">
    <name type="scientific">Rhodoblastus acidophilus</name>
    <name type="common">Rhodopseudomonas acidophila</name>
    <dbReference type="NCBI Taxonomy" id="1074"/>
    <lineage>
        <taxon>Bacteria</taxon>
        <taxon>Pseudomonadati</taxon>
        <taxon>Pseudomonadota</taxon>
        <taxon>Alphaproteobacteria</taxon>
        <taxon>Hyphomicrobiales</taxon>
        <taxon>Rhodoblastaceae</taxon>
        <taxon>Rhodoblastus</taxon>
    </lineage>
</organism>